<evidence type="ECO:0000313" key="3">
    <source>
        <dbReference type="EMBL" id="EGG03962.1"/>
    </source>
</evidence>
<dbReference type="EMBL" id="GL883121">
    <property type="protein sequence ID" value="EGG03962.1"/>
    <property type="molecule type" value="Genomic_DNA"/>
</dbReference>
<reference evidence="4" key="1">
    <citation type="journal article" date="2011" name="Proc. Natl. Acad. Sci. U.S.A.">
        <title>Obligate biotrophy features unraveled by the genomic analysis of rust fungi.</title>
        <authorList>
            <person name="Duplessis S."/>
            <person name="Cuomo C.A."/>
            <person name="Lin Y.-C."/>
            <person name="Aerts A."/>
            <person name="Tisserant E."/>
            <person name="Veneault-Fourrey C."/>
            <person name="Joly D.L."/>
            <person name="Hacquard S."/>
            <person name="Amselem J."/>
            <person name="Cantarel B.L."/>
            <person name="Chiu R."/>
            <person name="Coutinho P.M."/>
            <person name="Feau N."/>
            <person name="Field M."/>
            <person name="Frey P."/>
            <person name="Gelhaye E."/>
            <person name="Goldberg J."/>
            <person name="Grabherr M.G."/>
            <person name="Kodira C.D."/>
            <person name="Kohler A."/>
            <person name="Kuees U."/>
            <person name="Lindquist E.A."/>
            <person name="Lucas S.M."/>
            <person name="Mago R."/>
            <person name="Mauceli E."/>
            <person name="Morin E."/>
            <person name="Murat C."/>
            <person name="Pangilinan J.L."/>
            <person name="Park R."/>
            <person name="Pearson M."/>
            <person name="Quesneville H."/>
            <person name="Rouhier N."/>
            <person name="Sakthikumar S."/>
            <person name="Salamov A.A."/>
            <person name="Schmutz J."/>
            <person name="Selles B."/>
            <person name="Shapiro H."/>
            <person name="Tanguay P."/>
            <person name="Tuskan G.A."/>
            <person name="Henrissat B."/>
            <person name="Van de Peer Y."/>
            <person name="Rouze P."/>
            <person name="Ellis J.G."/>
            <person name="Dodds P.N."/>
            <person name="Schein J.E."/>
            <person name="Zhong S."/>
            <person name="Hamelin R.C."/>
            <person name="Grigoriev I.V."/>
            <person name="Szabo L.J."/>
            <person name="Martin F."/>
        </authorList>
    </citation>
    <scope>NUCLEOTIDE SEQUENCE [LARGE SCALE GENOMIC DNA]</scope>
    <source>
        <strain evidence="4">98AG31 / pathotype 3-4-7</strain>
    </source>
</reference>
<name>F4RUN3_MELLP</name>
<evidence type="ECO:0000256" key="1">
    <source>
        <dbReference type="SAM" id="MobiDB-lite"/>
    </source>
</evidence>
<dbReference type="VEuPathDB" id="FungiDB:MELLADRAFT_65261"/>
<dbReference type="RefSeq" id="XP_007416642.1">
    <property type="nucleotide sequence ID" value="XM_007416580.1"/>
</dbReference>
<dbReference type="HOGENOM" id="CLU_1896696_0_0_1"/>
<keyword evidence="4" id="KW-1185">Reference proteome</keyword>
<dbReference type="Proteomes" id="UP000001072">
    <property type="component" value="Unassembled WGS sequence"/>
</dbReference>
<dbReference type="EMBL" id="GL883151">
    <property type="protein sequence ID" value="EGG00044.1"/>
    <property type="molecule type" value="Genomic_DNA"/>
</dbReference>
<sequence length="134" mass="15027">MHTVPFFSPPTSDIRPIIIAHVAGYHYVSLEVSLNPSLPIPHPNPEWYSLHDQSAQGWDGIYCPNVEVFRKLAKASRRARNEEWAQSRAGLPEPDAISLVSEEPQEGNESDNHRDNEKENDETAKSSPLSSPRS</sequence>
<feature type="compositionally biased region" description="Basic and acidic residues" evidence="1">
    <location>
        <begin position="110"/>
        <end position="124"/>
    </location>
</feature>
<dbReference type="VEuPathDB" id="FungiDB:MELLADRAFT_68100"/>
<dbReference type="GeneID" id="18930967"/>
<reference evidence="3" key="2">
    <citation type="submission" date="2011-04" db="EMBL/GenBank/DDBJ databases">
        <title>Obligate Biotrophy Features Unraveled by the Genomic Analysis of the Rust Fungi, Melampsora larici-populina and Puccinia graminis f. sp. tritici.</title>
        <authorList>
            <consortium name="US DOE Joint Genome Institute (JGI-PGF)"/>
            <person name="Duplessis S."/>
            <person name="Cuomo C."/>
            <person name="Lin Y.-C."/>
            <person name="Aerts A."/>
            <person name="Tisserant E."/>
            <person name="Veneault-Fourrey C."/>
            <person name="Joly D."/>
            <person name="Hacquard S."/>
            <person name="Amselem J."/>
            <person name="Cantarel B."/>
            <person name="Readman C."/>
            <person name="Coutinho P."/>
            <person name="Feau N."/>
            <person name="Field M."/>
            <person name="Frey P."/>
            <person name="Gelhaye E."/>
            <person name="Goldberg J."/>
            <person name="Grabherr M."/>
            <person name="Kodira C."/>
            <person name="Kohler A."/>
            <person name="Kues U."/>
            <person name="Lindquist E."/>
            <person name="Lucas S."/>
            <person name="Mago R."/>
            <person name="Mauceli E."/>
            <person name="Morin E."/>
            <person name="Murat C."/>
            <person name="Pangilinan J."/>
            <person name="Park R."/>
            <person name="Pearson M."/>
            <person name="Quesneville H."/>
            <person name="Rouhier N."/>
            <person name="Sakthikumar S."/>
            <person name="Salamov A."/>
            <person name="Schmutz J."/>
            <person name="Selles B."/>
            <person name="Shapiro H."/>
            <person name="Tangay P."/>
            <person name="Tuskan G."/>
            <person name="Henrissat B."/>
            <person name="Van de Peer Y."/>
            <person name="Rouze P."/>
            <person name="Schein J."/>
            <person name="Ellis J."/>
            <person name="Dodds P."/>
            <person name="Zhong S."/>
            <person name="Hamelin R."/>
            <person name="Grigoriev I."/>
            <person name="Szabo L."/>
            <person name="Martin F."/>
        </authorList>
    </citation>
    <scope>NUCLEOTIDE SEQUENCE</scope>
    <source>
        <strain evidence="3">98AG31</strain>
    </source>
</reference>
<feature type="compositionally biased region" description="Polar residues" evidence="1">
    <location>
        <begin position="125"/>
        <end position="134"/>
    </location>
</feature>
<protein>
    <submittedName>
        <fullName evidence="3">Uncharacterized protein</fullName>
    </submittedName>
</protein>
<evidence type="ECO:0000313" key="4">
    <source>
        <dbReference type="Proteomes" id="UP000001072"/>
    </source>
</evidence>
<dbReference type="KEGG" id="mlr:MELLADRAFT_65261"/>
<dbReference type="AlphaFoldDB" id="F4RUN3"/>
<organism evidence="4">
    <name type="scientific">Melampsora larici-populina (strain 98AG31 / pathotype 3-4-7)</name>
    <name type="common">Poplar leaf rust fungus</name>
    <dbReference type="NCBI Taxonomy" id="747676"/>
    <lineage>
        <taxon>Eukaryota</taxon>
        <taxon>Fungi</taxon>
        <taxon>Dikarya</taxon>
        <taxon>Basidiomycota</taxon>
        <taxon>Pucciniomycotina</taxon>
        <taxon>Pucciniomycetes</taxon>
        <taxon>Pucciniales</taxon>
        <taxon>Melampsoraceae</taxon>
        <taxon>Melampsora</taxon>
    </lineage>
</organism>
<evidence type="ECO:0000313" key="2">
    <source>
        <dbReference type="EMBL" id="EGG00044.1"/>
    </source>
</evidence>
<dbReference type="RefSeq" id="XP_007412755.1">
    <property type="nucleotide sequence ID" value="XM_007412693.1"/>
</dbReference>
<accession>F4RUN3</accession>
<proteinExistence type="predicted"/>
<dbReference type="GeneID" id="18930412"/>
<feature type="region of interest" description="Disordered" evidence="1">
    <location>
        <begin position="79"/>
        <end position="134"/>
    </location>
</feature>
<dbReference type="KEGG" id="mlr:MELLADRAFT_68100"/>
<gene>
    <name evidence="3" type="ORF">MELLADRAFT_65261</name>
    <name evidence="2" type="ORF">MELLADRAFT_68100</name>
</gene>